<evidence type="ECO:0000256" key="1">
    <source>
        <dbReference type="ARBA" id="ARBA00022603"/>
    </source>
</evidence>
<dbReference type="Gene3D" id="3.40.50.150">
    <property type="entry name" value="Vaccinia Virus protein VP39"/>
    <property type="match status" value="1"/>
</dbReference>
<gene>
    <name evidence="5" type="ORF">HUO14_02465</name>
</gene>
<feature type="compositionally biased region" description="Polar residues" evidence="3">
    <location>
        <begin position="274"/>
        <end position="283"/>
    </location>
</feature>
<dbReference type="EMBL" id="JABWMH010000001">
    <property type="protein sequence ID" value="NVD26768.1"/>
    <property type="molecule type" value="Genomic_DNA"/>
</dbReference>
<keyword evidence="2" id="KW-0808">Transferase</keyword>
<evidence type="ECO:0000313" key="6">
    <source>
        <dbReference type="Proteomes" id="UP000652427"/>
    </source>
</evidence>
<feature type="region of interest" description="Disordered" evidence="3">
    <location>
        <begin position="264"/>
        <end position="292"/>
    </location>
</feature>
<keyword evidence="1 5" id="KW-0489">Methyltransferase</keyword>
<dbReference type="GO" id="GO:0008168">
    <property type="term" value="F:methyltransferase activity"/>
    <property type="evidence" value="ECO:0007669"/>
    <property type="project" value="UniProtKB-KW"/>
</dbReference>
<comment type="caution">
    <text evidence="5">The sequence shown here is derived from an EMBL/GenBank/DDBJ whole genome shotgun (WGS) entry which is preliminary data.</text>
</comment>
<evidence type="ECO:0000313" key="5">
    <source>
        <dbReference type="EMBL" id="NVD26768.1"/>
    </source>
</evidence>
<dbReference type="RefSeq" id="WP_176278291.1">
    <property type="nucleotide sequence ID" value="NZ_JABWMH010000001.1"/>
</dbReference>
<dbReference type="InterPro" id="IPR013216">
    <property type="entry name" value="Methyltransf_11"/>
</dbReference>
<dbReference type="Proteomes" id="UP000652427">
    <property type="component" value="Unassembled WGS sequence"/>
</dbReference>
<dbReference type="Pfam" id="PF08241">
    <property type="entry name" value="Methyltransf_11"/>
    <property type="match status" value="1"/>
</dbReference>
<feature type="domain" description="Methyltransferase type 11" evidence="4">
    <location>
        <begin position="58"/>
        <end position="139"/>
    </location>
</feature>
<organism evidence="5 6">
    <name type="scientific">Parasphingorhabdus flavimaris</name>
    <dbReference type="NCBI Taxonomy" id="266812"/>
    <lineage>
        <taxon>Bacteria</taxon>
        <taxon>Pseudomonadati</taxon>
        <taxon>Pseudomonadota</taxon>
        <taxon>Alphaproteobacteria</taxon>
        <taxon>Sphingomonadales</taxon>
        <taxon>Sphingomonadaceae</taxon>
        <taxon>Parasphingorhabdus</taxon>
    </lineage>
</organism>
<evidence type="ECO:0000259" key="4">
    <source>
        <dbReference type="Pfam" id="PF08241"/>
    </source>
</evidence>
<dbReference type="InterPro" id="IPR050602">
    <property type="entry name" value="Malonyl-ACP_OMT"/>
</dbReference>
<evidence type="ECO:0000256" key="2">
    <source>
        <dbReference type="ARBA" id="ARBA00022679"/>
    </source>
</evidence>
<dbReference type="GO" id="GO:0032259">
    <property type="term" value="P:methylation"/>
    <property type="evidence" value="ECO:0007669"/>
    <property type="project" value="UniProtKB-KW"/>
</dbReference>
<evidence type="ECO:0000256" key="3">
    <source>
        <dbReference type="SAM" id="MobiDB-lite"/>
    </source>
</evidence>
<keyword evidence="6" id="KW-1185">Reference proteome</keyword>
<dbReference type="PANTHER" id="PTHR13090:SF1">
    <property type="entry name" value="ARGININE-HYDROXYLASE NDUFAF5, MITOCHONDRIAL"/>
    <property type="match status" value="1"/>
</dbReference>
<proteinExistence type="predicted"/>
<accession>A0ABX2MZ89</accession>
<dbReference type="PANTHER" id="PTHR13090">
    <property type="entry name" value="ARGININE-HYDROXYLASE NDUFAF5, MITOCHONDRIAL"/>
    <property type="match status" value="1"/>
</dbReference>
<sequence length="292" mass="31780">MTDTVNIAEVFDRSKRRIVRDRAYTRAGGDDFLSQIMFEEILERLDVVKRTFRRALIIGIAAGRLGQELQRRGMKVFFADSSARAATALGGVICDDDRLPFADHSFDLIINIGSLDTVNDLPGALVLCRRILVPDGLLLAAMIGAESFPSLKSLIMEAEGDKVSAHIHPQVDVRTAGDLLSRVGLTIPVADSDNLQLNYSSLGRLLSDIRDVGGSNIMASNHSAIGRKVYNRMQNLFSAQAEASGKFSETVTLIYLCAWAPHPDQPKPARRGSGQVSLKTTLSGDPGKKTEN</sequence>
<name>A0ABX2MZ89_9SPHN</name>
<protein>
    <submittedName>
        <fullName evidence="5">Methyltransferase domain-containing protein</fullName>
    </submittedName>
</protein>
<reference evidence="5 6" key="1">
    <citation type="submission" date="2020-06" db="EMBL/GenBank/DDBJ databases">
        <authorList>
            <person name="Kim S.-J."/>
            <person name="Park S.-J."/>
        </authorList>
    </citation>
    <scope>NUCLEOTIDE SEQUENCE [LARGE SCALE GENOMIC DNA]</scope>
    <source>
        <strain evidence="5 6">SW-151</strain>
    </source>
</reference>
<dbReference type="SUPFAM" id="SSF53335">
    <property type="entry name" value="S-adenosyl-L-methionine-dependent methyltransferases"/>
    <property type="match status" value="1"/>
</dbReference>
<dbReference type="InterPro" id="IPR029063">
    <property type="entry name" value="SAM-dependent_MTases_sf"/>
</dbReference>